<reference evidence="1" key="1">
    <citation type="journal article" date="2020" name="mSystems">
        <title>Genome- and Community-Level Interaction Insights into Carbon Utilization and Element Cycling Functions of Hydrothermarchaeota in Hydrothermal Sediment.</title>
        <authorList>
            <person name="Zhou Z."/>
            <person name="Liu Y."/>
            <person name="Xu W."/>
            <person name="Pan J."/>
            <person name="Luo Z.H."/>
            <person name="Li M."/>
        </authorList>
    </citation>
    <scope>NUCLEOTIDE SEQUENCE [LARGE SCALE GENOMIC DNA]</scope>
    <source>
        <strain evidence="1">SpSt-289</strain>
    </source>
</reference>
<dbReference type="Gene3D" id="3.40.50.300">
    <property type="entry name" value="P-loop containing nucleotide triphosphate hydrolases"/>
    <property type="match status" value="1"/>
</dbReference>
<organism evidence="1">
    <name type="scientific">Caldilinea aerophila</name>
    <dbReference type="NCBI Taxonomy" id="133453"/>
    <lineage>
        <taxon>Bacteria</taxon>
        <taxon>Bacillati</taxon>
        <taxon>Chloroflexota</taxon>
        <taxon>Caldilineae</taxon>
        <taxon>Caldilineales</taxon>
        <taxon>Caldilineaceae</taxon>
        <taxon>Caldilinea</taxon>
    </lineage>
</organism>
<dbReference type="AlphaFoldDB" id="A0A7C1FHV5"/>
<dbReference type="SUPFAM" id="SSF52540">
    <property type="entry name" value="P-loop containing nucleoside triphosphate hydrolases"/>
    <property type="match status" value="1"/>
</dbReference>
<dbReference type="EMBL" id="DSMG01000177">
    <property type="protein sequence ID" value="HDX33139.1"/>
    <property type="molecule type" value="Genomic_DNA"/>
</dbReference>
<protein>
    <submittedName>
        <fullName evidence="1">ATP-binding protein</fullName>
    </submittedName>
</protein>
<dbReference type="PANTHER" id="PTHR37807:SF3">
    <property type="entry name" value="OS07G0160300 PROTEIN"/>
    <property type="match status" value="1"/>
</dbReference>
<sequence length="208" mass="22972">MPPCTLTLPTSACLFDAMPALSSSLFSSGESPSILMPLTLIAMKGHPATGKSTVAEALARRLRIPLIDKDDIKDHVLDLPDANERAYSVMWRIVETQLDLGLSVIAVSPLSYPESYARAQEIAAQHAARLLVVETVLDEAEWRRRLDARQPGYSTHKISGWAAMQEMLRRYNGCWQYPIAAEHPLQLNTAQPLDQLVDAVLAQLAISR</sequence>
<comment type="caution">
    <text evidence="1">The sequence shown here is derived from an EMBL/GenBank/DDBJ whole genome shotgun (WGS) entry which is preliminary data.</text>
</comment>
<accession>A0A7C1FHV5</accession>
<name>A0A7C1FHV5_9CHLR</name>
<proteinExistence type="predicted"/>
<dbReference type="PANTHER" id="PTHR37807">
    <property type="entry name" value="OS07G0160300 PROTEIN"/>
    <property type="match status" value="1"/>
</dbReference>
<evidence type="ECO:0000313" key="1">
    <source>
        <dbReference type="EMBL" id="HDX33139.1"/>
    </source>
</evidence>
<dbReference type="InterPro" id="IPR027417">
    <property type="entry name" value="P-loop_NTPase"/>
</dbReference>
<keyword evidence="1" id="KW-0067">ATP-binding</keyword>
<keyword evidence="1" id="KW-0547">Nucleotide-binding</keyword>
<gene>
    <name evidence="1" type="ORF">ENQ20_16865</name>
</gene>
<dbReference type="GO" id="GO:0005524">
    <property type="term" value="F:ATP binding"/>
    <property type="evidence" value="ECO:0007669"/>
    <property type="project" value="UniProtKB-KW"/>
</dbReference>
<dbReference type="Pfam" id="PF13671">
    <property type="entry name" value="AAA_33"/>
    <property type="match status" value="1"/>
</dbReference>